<keyword evidence="19" id="KW-1185">Reference proteome</keyword>
<proteinExistence type="inferred from homology"/>
<gene>
    <name evidence="18" type="ORF">HS1_000828</name>
</gene>
<feature type="transmembrane region" description="Helical" evidence="16">
    <location>
        <begin position="283"/>
        <end position="301"/>
    </location>
</feature>
<keyword evidence="15" id="KW-0479">Metal-binding</keyword>
<feature type="binding site" evidence="15">
    <location>
        <position position="22"/>
    </location>
    <ligand>
        <name>Mg(2+)</name>
        <dbReference type="ChEBI" id="CHEBI:18420"/>
        <label>1</label>
    </ligand>
</feature>
<reference evidence="18 19" key="1">
    <citation type="submission" date="2015-10" db="EMBL/GenBank/DDBJ databases">
        <title>Candidatus Desulfofervidus auxilii, a hydrogenotrophic sulfate-reducing bacterium involved in the thermophilic anaerobic oxidation of methane.</title>
        <authorList>
            <person name="Krukenberg V."/>
            <person name="Richter M."/>
            <person name="Wegener G."/>
        </authorList>
    </citation>
    <scope>NUCLEOTIDE SEQUENCE [LARGE SCALE GENOMIC DNA]</scope>
    <source>
        <strain evidence="18 19">HS1</strain>
    </source>
</reference>
<dbReference type="Pfam" id="PF02421">
    <property type="entry name" value="FeoB_N"/>
    <property type="match status" value="1"/>
</dbReference>
<dbReference type="GO" id="GO:0015093">
    <property type="term" value="F:ferrous iron transmembrane transporter activity"/>
    <property type="evidence" value="ECO:0007669"/>
    <property type="project" value="UniProtKB-UniRule"/>
</dbReference>
<comment type="subcellular location">
    <subcellularLocation>
        <location evidence="16">Cell inner membrane</location>
        <topology evidence="16">Multi-pass membrane protein</topology>
    </subcellularLocation>
    <subcellularLocation>
        <location evidence="1">Cell membrane</location>
        <topology evidence="1">Multi-pass membrane protein</topology>
    </subcellularLocation>
</comment>
<dbReference type="GO" id="GO:0005525">
    <property type="term" value="F:GTP binding"/>
    <property type="evidence" value="ECO:0007669"/>
    <property type="project" value="UniProtKB-KW"/>
</dbReference>
<feature type="domain" description="FeoB-type G" evidence="17">
    <location>
        <begin position="1"/>
        <end position="162"/>
    </location>
</feature>
<evidence type="ECO:0000256" key="10">
    <source>
        <dbReference type="ARBA" id="ARBA00023134"/>
    </source>
</evidence>
<evidence type="ECO:0000256" key="14">
    <source>
        <dbReference type="PIRSR" id="PIRSR603373-1"/>
    </source>
</evidence>
<evidence type="ECO:0000313" key="18">
    <source>
        <dbReference type="EMBL" id="AMM40632.1"/>
    </source>
</evidence>
<dbReference type="Gene3D" id="1.10.287.1770">
    <property type="match status" value="1"/>
</dbReference>
<feature type="transmembrane region" description="Helical" evidence="16">
    <location>
        <begin position="384"/>
        <end position="406"/>
    </location>
</feature>
<evidence type="ECO:0000256" key="11">
    <source>
        <dbReference type="ARBA" id="ARBA00023136"/>
    </source>
</evidence>
<feature type="binding site" evidence="15">
    <location>
        <position position="21"/>
    </location>
    <ligand>
        <name>Mg(2+)</name>
        <dbReference type="ChEBI" id="CHEBI:18420"/>
        <label>2</label>
    </ligand>
</feature>
<dbReference type="InterPro" id="IPR027417">
    <property type="entry name" value="P-loop_NTPase"/>
</dbReference>
<evidence type="ECO:0000256" key="7">
    <source>
        <dbReference type="ARBA" id="ARBA00022989"/>
    </source>
</evidence>
<evidence type="ECO:0000256" key="6">
    <source>
        <dbReference type="ARBA" id="ARBA00022741"/>
    </source>
</evidence>
<dbReference type="InterPro" id="IPR003373">
    <property type="entry name" value="Fe2_transport_prot-B"/>
</dbReference>
<evidence type="ECO:0000256" key="1">
    <source>
        <dbReference type="ARBA" id="ARBA00004651"/>
    </source>
</evidence>
<dbReference type="GO" id="GO:0046872">
    <property type="term" value="F:metal ion binding"/>
    <property type="evidence" value="ECO:0007669"/>
    <property type="project" value="UniProtKB-KW"/>
</dbReference>
<keyword evidence="10 14" id="KW-0342">GTP-binding</keyword>
<dbReference type="InterPro" id="IPR011640">
    <property type="entry name" value="Fe2_transport_prot_B_C"/>
</dbReference>
<organism evidence="18 19">
    <name type="scientific">Desulfofervidus auxilii</name>
    <dbReference type="NCBI Taxonomy" id="1621989"/>
    <lineage>
        <taxon>Bacteria</taxon>
        <taxon>Pseudomonadati</taxon>
        <taxon>Thermodesulfobacteriota</taxon>
        <taxon>Candidatus Desulfofervidia</taxon>
        <taxon>Candidatus Desulfofervidales</taxon>
        <taxon>Candidatus Desulfofervidaceae</taxon>
        <taxon>Candidatus Desulfofervidus</taxon>
    </lineage>
</organism>
<protein>
    <recommendedName>
        <fullName evidence="12 13">Ferrous iron transport protein B</fullName>
    </recommendedName>
</protein>
<dbReference type="GO" id="GO:0005886">
    <property type="term" value="C:plasma membrane"/>
    <property type="evidence" value="ECO:0007669"/>
    <property type="project" value="UniProtKB-SubCell"/>
</dbReference>
<dbReference type="SUPFAM" id="SSF52540">
    <property type="entry name" value="P-loop containing nucleoside triphosphate hydrolases"/>
    <property type="match status" value="1"/>
</dbReference>
<dbReference type="PANTHER" id="PTHR43185:SF1">
    <property type="entry name" value="FE(2+) TRANSPORTER FEOB"/>
    <property type="match status" value="1"/>
</dbReference>
<dbReference type="InterPro" id="IPR005225">
    <property type="entry name" value="Small_GTP-bd"/>
</dbReference>
<feature type="binding site" evidence="14">
    <location>
        <begin position="113"/>
        <end position="116"/>
    </location>
    <ligand>
        <name>GTP</name>
        <dbReference type="ChEBI" id="CHEBI:37565"/>
        <label>1</label>
    </ligand>
</feature>
<sequence>MKAVLVGQPNCGKSTIFNYLSGYKAIVSNFPGTTVKYTASKLFINGYTCECIDLPGTYSLISMDAAEREARKYLLRETVDVIINVMDASLLGRSLELTLELLELGKPMVIALNMVDEAERKGIQIDIEKLSQILGVPVVKTIAYTGKGLAELVRTALEVHKKQIIGQPIYLSKDVEEIVVKLTSKVDKIARTLNLPPRFLALKLLEKDTEFEKILETTAPSLLSFVNKTQKHLEQTHGRPSDVVISSERHALAMNIYETVVKILRSPKPDIRDKIDDVLMHKIWGYIFLALIFYLFFTLVFKIGSFIEEPLISLFDQSLTEIQKYIHRSSLVYVIIEGIIQGIAGGIAIVLPYLTPFLIGLAILEDSGYLPRVAFLLDTFMHRLGLHGKSVIPFLLGYGCSVPAVMSTRILESERDRFITAILTTLIPCSARTVIIMGLVFYYLGPNYAFGIYILNLLVVGLAGKVLTRMYPEVTPGLLLEVPNYHLPSYKTVWIKSWYRLKEFIVIAWPILIVGSIVLGILQFFQLDKIINTLCLPITIPLALPPEVGTTLIFGILRKELSLIMLLQALGTKDILTVMNKGQILTFTIFVVFYIPCAATIAALWREIGGKKTGLAIIFSVMIAFTMAILFRFLSYILF</sequence>
<keyword evidence="7 16" id="KW-1133">Transmembrane helix</keyword>
<dbReference type="InterPro" id="IPR030389">
    <property type="entry name" value="G_FEOB_dom"/>
</dbReference>
<keyword evidence="4 16" id="KW-0410">Iron transport</keyword>
<dbReference type="Pfam" id="PF07670">
    <property type="entry name" value="Gate"/>
    <property type="match status" value="2"/>
</dbReference>
<dbReference type="Proteomes" id="UP000070560">
    <property type="component" value="Chromosome"/>
</dbReference>
<evidence type="ECO:0000313" key="19">
    <source>
        <dbReference type="Proteomes" id="UP000070560"/>
    </source>
</evidence>
<dbReference type="Gene3D" id="3.40.50.300">
    <property type="entry name" value="P-loop containing nucleotide triphosphate hydrolases"/>
    <property type="match status" value="1"/>
</dbReference>
<keyword evidence="8 16" id="KW-0408">Iron</keyword>
<evidence type="ECO:0000256" key="2">
    <source>
        <dbReference type="ARBA" id="ARBA00022448"/>
    </source>
</evidence>
<evidence type="ECO:0000256" key="13">
    <source>
        <dbReference type="NCBIfam" id="TIGR00437"/>
    </source>
</evidence>
<dbReference type="PROSITE" id="PS51711">
    <property type="entry name" value="G_FEOB"/>
    <property type="match status" value="1"/>
</dbReference>
<feature type="transmembrane region" description="Helical" evidence="16">
    <location>
        <begin position="450"/>
        <end position="468"/>
    </location>
</feature>
<keyword evidence="6 14" id="KW-0547">Nucleotide-binding</keyword>
<keyword evidence="3" id="KW-1003">Cell membrane</keyword>
<evidence type="ECO:0000256" key="3">
    <source>
        <dbReference type="ARBA" id="ARBA00022475"/>
    </source>
</evidence>
<evidence type="ECO:0000256" key="8">
    <source>
        <dbReference type="ARBA" id="ARBA00023004"/>
    </source>
</evidence>
<evidence type="ECO:0000259" key="17">
    <source>
        <dbReference type="PROSITE" id="PS51711"/>
    </source>
</evidence>
<dbReference type="AlphaFoldDB" id="A0A7U4QJQ5"/>
<keyword evidence="5 16" id="KW-0812">Transmembrane</keyword>
<dbReference type="OrthoDB" id="9809127at2"/>
<dbReference type="EMBL" id="CP013015">
    <property type="protein sequence ID" value="AMM40632.1"/>
    <property type="molecule type" value="Genomic_DNA"/>
</dbReference>
<dbReference type="NCBIfam" id="TIGR00231">
    <property type="entry name" value="small_GTP"/>
    <property type="match status" value="1"/>
</dbReference>
<evidence type="ECO:0000256" key="5">
    <source>
        <dbReference type="ARBA" id="ARBA00022692"/>
    </source>
</evidence>
<dbReference type="PANTHER" id="PTHR43185">
    <property type="entry name" value="FERROUS IRON TRANSPORT PROTEIN B"/>
    <property type="match status" value="1"/>
</dbReference>
<evidence type="ECO:0000256" key="9">
    <source>
        <dbReference type="ARBA" id="ARBA00023065"/>
    </source>
</evidence>
<feature type="binding site" evidence="14">
    <location>
        <begin position="7"/>
        <end position="14"/>
    </location>
    <ligand>
        <name>GTP</name>
        <dbReference type="ChEBI" id="CHEBI:37565"/>
        <label>1</label>
    </ligand>
</feature>
<feature type="transmembrane region" description="Helical" evidence="16">
    <location>
        <begin position="617"/>
        <end position="638"/>
    </location>
</feature>
<feature type="transmembrane region" description="Helical" evidence="16">
    <location>
        <begin position="418"/>
        <end position="444"/>
    </location>
</feature>
<comment type="function">
    <text evidence="16">Probable transporter of a GTP-driven Fe(2+) uptake system.</text>
</comment>
<dbReference type="KEGG" id="daw:HS1_000828"/>
<accession>A0A7U4QJQ5</accession>
<dbReference type="InterPro" id="IPR041069">
    <property type="entry name" value="FeoB_Cyto"/>
</dbReference>
<dbReference type="NCBIfam" id="TIGR00437">
    <property type="entry name" value="feoB"/>
    <property type="match status" value="1"/>
</dbReference>
<dbReference type="InterPro" id="IPR011642">
    <property type="entry name" value="Gate_dom"/>
</dbReference>
<evidence type="ECO:0000256" key="4">
    <source>
        <dbReference type="ARBA" id="ARBA00022496"/>
    </source>
</evidence>
<keyword evidence="2 16" id="KW-0813">Transport</keyword>
<feature type="binding site" evidence="15">
    <location>
        <position position="18"/>
    </location>
    <ligand>
        <name>Mg(2+)</name>
        <dbReference type="ChEBI" id="CHEBI:18420"/>
        <label>2</label>
    </ligand>
</feature>
<dbReference type="RefSeq" id="WP_066061337.1">
    <property type="nucleotide sequence ID" value="NZ_CP013015.1"/>
</dbReference>
<keyword evidence="9" id="KW-0406">Ion transport</keyword>
<keyword evidence="11 16" id="KW-0472">Membrane</keyword>
<dbReference type="CDD" id="cd01879">
    <property type="entry name" value="FeoB"/>
    <property type="match status" value="1"/>
</dbReference>
<feature type="binding site" evidence="14">
    <location>
        <begin position="53"/>
        <end position="56"/>
    </location>
    <ligand>
        <name>GTP</name>
        <dbReference type="ChEBI" id="CHEBI:37565"/>
        <label>1</label>
    </ligand>
</feature>
<dbReference type="Pfam" id="PF17910">
    <property type="entry name" value="FeoB_Cyto"/>
    <property type="match status" value="1"/>
</dbReference>
<dbReference type="Pfam" id="PF07664">
    <property type="entry name" value="FeoB_C"/>
    <property type="match status" value="1"/>
</dbReference>
<comment type="similarity">
    <text evidence="16">Belongs to the TRAFAC class TrmE-Era-EngA-EngB-Septin-like GTPase superfamily. FeoB GTPase (TC 9.A.8) family.</text>
</comment>
<feature type="transmembrane region" description="Helical" evidence="16">
    <location>
        <begin position="584"/>
        <end position="605"/>
    </location>
</feature>
<feature type="transmembrane region" description="Helical" evidence="16">
    <location>
        <begin position="331"/>
        <end position="364"/>
    </location>
</feature>
<evidence type="ECO:0000256" key="16">
    <source>
        <dbReference type="RuleBase" id="RU362098"/>
    </source>
</evidence>
<name>A0A7U4QJQ5_DESA2</name>
<feature type="transmembrane region" description="Helical" evidence="16">
    <location>
        <begin position="504"/>
        <end position="525"/>
    </location>
</feature>
<evidence type="ECO:0000256" key="15">
    <source>
        <dbReference type="PIRSR" id="PIRSR603373-2"/>
    </source>
</evidence>
<evidence type="ECO:0000256" key="12">
    <source>
        <dbReference type="ARBA" id="ARBA00031200"/>
    </source>
</evidence>
<dbReference type="InterPro" id="IPR050860">
    <property type="entry name" value="FeoB_GTPase"/>
</dbReference>
<keyword evidence="15" id="KW-0460">Magnesium</keyword>